<organism evidence="1 2">
    <name type="scientific">Stutzerimonas stutzeri</name>
    <name type="common">Pseudomonas stutzeri</name>
    <dbReference type="NCBI Taxonomy" id="316"/>
    <lineage>
        <taxon>Bacteria</taxon>
        <taxon>Pseudomonadati</taxon>
        <taxon>Pseudomonadota</taxon>
        <taxon>Gammaproteobacteria</taxon>
        <taxon>Pseudomonadales</taxon>
        <taxon>Pseudomonadaceae</taxon>
        <taxon>Stutzerimonas</taxon>
    </lineage>
</organism>
<evidence type="ECO:0000313" key="2">
    <source>
        <dbReference type="Proteomes" id="UP000032439"/>
    </source>
</evidence>
<gene>
    <name evidence="1" type="ORF">LO50_09425</name>
</gene>
<dbReference type="PATRIC" id="fig|316.110.peg.4447"/>
<proteinExistence type="predicted"/>
<name>A0A0D7E6H3_STUST</name>
<protein>
    <submittedName>
        <fullName evidence="1">Uncharacterized protein</fullName>
    </submittedName>
</protein>
<dbReference type="EMBL" id="JXXD01000078">
    <property type="protein sequence ID" value="KIZ36438.1"/>
    <property type="molecule type" value="Genomic_DNA"/>
</dbReference>
<evidence type="ECO:0000313" key="1">
    <source>
        <dbReference type="EMBL" id="KIZ36438.1"/>
    </source>
</evidence>
<comment type="caution">
    <text evidence="1">The sequence shown here is derived from an EMBL/GenBank/DDBJ whole genome shotgun (WGS) entry which is preliminary data.</text>
</comment>
<dbReference type="RefSeq" id="WP_044314818.1">
    <property type="nucleotide sequence ID" value="NZ_JXXD01000078.1"/>
</dbReference>
<accession>A0A0D7E6H3</accession>
<dbReference type="AlphaFoldDB" id="A0A0D7E6H3"/>
<reference evidence="1 2" key="1">
    <citation type="submission" date="2014-11" db="EMBL/GenBank/DDBJ databases">
        <title>Genomics and ecophysiology of heterotrophic nitrogen fixing bacteria isolated from estuarine surface water.</title>
        <authorList>
            <person name="Bentzon-Tilia M."/>
            <person name="Severin I."/>
            <person name="Hansen L.H."/>
            <person name="Riemann L."/>
        </authorList>
    </citation>
    <scope>NUCLEOTIDE SEQUENCE [LARGE SCALE GENOMIC DNA]</scope>
    <source>
        <strain evidence="1 2">BAL361</strain>
    </source>
</reference>
<sequence>MPVIAFFGLDISWQAYLFWSINIKPVKINASLAFDMYPLLRAEDWLEKEGHKVYKEARAQELVETLWVHPLSPWKDKIDMLATPNNPYVRQASWIRTIISAFIKPIDLKKSKGGLFGEVVNAKENVVPWTRAQQAAFLICTGGELYSNLQKGQYQWANVLRKEINADWVDTANDPAMFGKKTLLNSDQGIRALWLAVNDIFTCKIHEWRLLEWEPCEDVGDVTEDAVTNEIRSLHGNHIFPMLADLADCLASFDWRSSAADELSEEERLIRKGFRGSGGYVELKKKLLEHIAHNSGSGEVVDAADTALRY</sequence>
<dbReference type="Proteomes" id="UP000032439">
    <property type="component" value="Unassembled WGS sequence"/>
</dbReference>